<gene>
    <name evidence="2" type="ORF">RRF57_003794</name>
</gene>
<feature type="compositionally biased region" description="Polar residues" evidence="1">
    <location>
        <begin position="129"/>
        <end position="138"/>
    </location>
</feature>
<evidence type="ECO:0000256" key="1">
    <source>
        <dbReference type="SAM" id="MobiDB-lite"/>
    </source>
</evidence>
<dbReference type="AlphaFoldDB" id="A0AAN7ULH1"/>
<accession>A0AAN7ULH1</accession>
<feature type="compositionally biased region" description="Basic and acidic residues" evidence="1">
    <location>
        <begin position="147"/>
        <end position="157"/>
    </location>
</feature>
<dbReference type="Gene3D" id="3.40.630.30">
    <property type="match status" value="1"/>
</dbReference>
<dbReference type="Proteomes" id="UP001305414">
    <property type="component" value="Unassembled WGS sequence"/>
</dbReference>
<sequence>MAAKIAIYTSPPEVLVEVLGYSHALVSLPLVRRLRFAAGFPGGISEHARILWCSPIRLEEYLSTCSAHGDGVETKLRTEEDAKKDNRGLRVDGCRNGKVPPFAAAYLDFSRGPETELWIYSSMEGRLNGTPSAQNETNIRGKGRQGMSHEGDDDRELGREREEVACAVALLREVKCQQDLYFVPGTTRANEREFPTVLVGNLNEVLRTRLVAPDVGIDLVSTGLYDKWIFEIDKLPDIGLTDDFGAGEGRRWVWDVVRREDIAFTISRTKIPRKEYMMGRQLLGLFSVRTTFSKWGWKINAEYLGPDSSLSSLHCEEPYRGRGIAKAVAVKLLRDHLGDYGAYIGWADVAPDNVQSQGVCRSLNGKPLWQISWSRLNLNRSFPEG</sequence>
<protein>
    <submittedName>
        <fullName evidence="2">Uncharacterized protein</fullName>
    </submittedName>
</protein>
<proteinExistence type="predicted"/>
<organism evidence="2 3">
    <name type="scientific">Xylaria bambusicola</name>
    <dbReference type="NCBI Taxonomy" id="326684"/>
    <lineage>
        <taxon>Eukaryota</taxon>
        <taxon>Fungi</taxon>
        <taxon>Dikarya</taxon>
        <taxon>Ascomycota</taxon>
        <taxon>Pezizomycotina</taxon>
        <taxon>Sordariomycetes</taxon>
        <taxon>Xylariomycetidae</taxon>
        <taxon>Xylariales</taxon>
        <taxon>Xylariaceae</taxon>
        <taxon>Xylaria</taxon>
    </lineage>
</organism>
<dbReference type="InterPro" id="IPR016181">
    <property type="entry name" value="Acyl_CoA_acyltransferase"/>
</dbReference>
<dbReference type="SUPFAM" id="SSF55729">
    <property type="entry name" value="Acyl-CoA N-acyltransferases (Nat)"/>
    <property type="match status" value="1"/>
</dbReference>
<evidence type="ECO:0000313" key="3">
    <source>
        <dbReference type="Proteomes" id="UP001305414"/>
    </source>
</evidence>
<comment type="caution">
    <text evidence="2">The sequence shown here is derived from an EMBL/GenBank/DDBJ whole genome shotgun (WGS) entry which is preliminary data.</text>
</comment>
<evidence type="ECO:0000313" key="2">
    <source>
        <dbReference type="EMBL" id="KAK5628079.1"/>
    </source>
</evidence>
<keyword evidence="3" id="KW-1185">Reference proteome</keyword>
<name>A0AAN7ULH1_9PEZI</name>
<dbReference type="EMBL" id="JAWHQM010000007">
    <property type="protein sequence ID" value="KAK5628079.1"/>
    <property type="molecule type" value="Genomic_DNA"/>
</dbReference>
<reference evidence="2 3" key="1">
    <citation type="submission" date="2023-10" db="EMBL/GenBank/DDBJ databases">
        <title>Draft genome sequence of Xylaria bambusicola isolate GMP-LS, the root and basal stem rot pathogen of sugarcane in Indonesia.</title>
        <authorList>
            <person name="Selvaraj P."/>
            <person name="Muralishankar V."/>
            <person name="Muruganantham S."/>
            <person name="Sp S."/>
            <person name="Haryani S."/>
            <person name="Lau K.J.X."/>
            <person name="Naqvi N.I."/>
        </authorList>
    </citation>
    <scope>NUCLEOTIDE SEQUENCE [LARGE SCALE GENOMIC DNA]</scope>
    <source>
        <strain evidence="2">GMP-LS</strain>
    </source>
</reference>
<feature type="region of interest" description="Disordered" evidence="1">
    <location>
        <begin position="129"/>
        <end position="157"/>
    </location>
</feature>